<dbReference type="EMBL" id="JAUYVU010000003">
    <property type="protein sequence ID" value="MDP2540823.1"/>
    <property type="molecule type" value="Genomic_DNA"/>
</dbReference>
<dbReference type="RefSeq" id="WP_099216452.1">
    <property type="nucleotide sequence ID" value="NZ_JAUYVU010000003.1"/>
</dbReference>
<accession>A0A2G1BSJ6</accession>
<sequence length="426" mass="49064">MKVLIITYYWVPAGGSGIQRWLKFVKYLRDFNIEPVVFTVDGATYPIIDESLKKDVPKNLEVFKTPIWEPNDLLSVFKKKETKTSAGFLDPNPSFIGKVMQYIRANYFIPDARKFWVKPSVKKLKNYLKEGDIDVVITTGPPHSLHLIGLELKKELGVKWIADFRDPWTDIDYFHQLPLTEKSKIKHYKLEEEVLRYADASLVVGETMKMNYQKFSKNIHVITNGFDSELNDKENVVLDKKFSITHIGLMNADRNPKVLWKALSELCVENNEFAEDLEIKLIGKVAKEVEKVLEGYKFKNITKIAYVPHQEVQQHQRKSQILLLAVNKVPSAKGIITGKIFEYLQAKRPILAVGLEDGDLAKILAKTNSGTIVDFDDVVKMKKEIKLLYYQYKKGVLEVSSENIEQYHRKKLTEKLSIILKQVVNS</sequence>
<evidence type="ECO:0000313" key="3">
    <source>
        <dbReference type="EMBL" id="PHN96555.1"/>
    </source>
</evidence>
<feature type="domain" description="Glycosyltransferase subfamily 4-like N-terminal" evidence="1">
    <location>
        <begin position="106"/>
        <end position="229"/>
    </location>
</feature>
<evidence type="ECO:0000313" key="4">
    <source>
        <dbReference type="Proteomes" id="UP000222163"/>
    </source>
</evidence>
<keyword evidence="2" id="KW-0328">Glycosyltransferase</keyword>
<reference evidence="3 4" key="1">
    <citation type="journal article" date="2016" name="Nat. Commun.">
        <title>Microbial interactions lead to rapid micro-scale successions on model marine particles.</title>
        <authorList>
            <person name="Datta M.S."/>
            <person name="Sliwerska E."/>
            <person name="Gore J."/>
            <person name="Polz M.F."/>
            <person name="Cordero O.X."/>
        </authorList>
    </citation>
    <scope>NUCLEOTIDE SEQUENCE [LARGE SCALE GENOMIC DNA]</scope>
    <source>
        <strain evidence="3 4">4G03</strain>
    </source>
</reference>
<dbReference type="InterPro" id="IPR028098">
    <property type="entry name" value="Glyco_trans_4-like_N"/>
</dbReference>
<dbReference type="EMBL" id="PDUU01000016">
    <property type="protein sequence ID" value="PHN96555.1"/>
    <property type="molecule type" value="Genomic_DNA"/>
</dbReference>
<evidence type="ECO:0000313" key="2">
    <source>
        <dbReference type="EMBL" id="MDP2540823.1"/>
    </source>
</evidence>
<keyword evidence="3" id="KW-0808">Transferase</keyword>
<gene>
    <name evidence="3" type="ORF">CSC81_14490</name>
    <name evidence="2" type="ORF">Q8W23_04970</name>
</gene>
<dbReference type="SUPFAM" id="SSF53756">
    <property type="entry name" value="UDP-Glycosyltransferase/glycogen phosphorylase"/>
    <property type="match status" value="1"/>
</dbReference>
<dbReference type="Pfam" id="PF13439">
    <property type="entry name" value="Glyco_transf_4"/>
    <property type="match status" value="1"/>
</dbReference>
<name>A0A2G1BSJ6_9FLAO</name>
<dbReference type="AlphaFoldDB" id="A0A2G1BSJ6"/>
<reference evidence="2 5" key="3">
    <citation type="submission" date="2023-07" db="EMBL/GenBank/DDBJ databases">
        <title>Genome content predicts the carbon catabolic preferences of heterotrophic bacteria.</title>
        <authorList>
            <person name="Gralka M."/>
        </authorList>
    </citation>
    <scope>NUCLEOTIDE SEQUENCE [LARGE SCALE GENOMIC DNA]</scope>
    <source>
        <strain evidence="2 5">4G03</strain>
    </source>
</reference>
<evidence type="ECO:0000259" key="1">
    <source>
        <dbReference type="Pfam" id="PF13439"/>
    </source>
</evidence>
<organism evidence="3 4">
    <name type="scientific">Tenacibaculum discolor</name>
    <dbReference type="NCBI Taxonomy" id="361581"/>
    <lineage>
        <taxon>Bacteria</taxon>
        <taxon>Pseudomonadati</taxon>
        <taxon>Bacteroidota</taxon>
        <taxon>Flavobacteriia</taxon>
        <taxon>Flavobacteriales</taxon>
        <taxon>Flavobacteriaceae</taxon>
        <taxon>Tenacibaculum</taxon>
    </lineage>
</organism>
<keyword evidence="5" id="KW-1185">Reference proteome</keyword>
<comment type="caution">
    <text evidence="3">The sequence shown here is derived from an EMBL/GenBank/DDBJ whole genome shotgun (WGS) entry which is preliminary data.</text>
</comment>
<dbReference type="Proteomes" id="UP000222163">
    <property type="component" value="Unassembled WGS sequence"/>
</dbReference>
<dbReference type="EC" id="2.4.-.-" evidence="2"/>
<dbReference type="Gene3D" id="3.40.50.2000">
    <property type="entry name" value="Glycogen Phosphorylase B"/>
    <property type="match status" value="2"/>
</dbReference>
<dbReference type="GO" id="GO:0016757">
    <property type="term" value="F:glycosyltransferase activity"/>
    <property type="evidence" value="ECO:0007669"/>
    <property type="project" value="UniProtKB-KW"/>
</dbReference>
<reference evidence="3" key="2">
    <citation type="submission" date="2017-10" db="EMBL/GenBank/DDBJ databases">
        <authorList>
            <person name="Enke T.N."/>
            <person name="Cordero O.X."/>
        </authorList>
    </citation>
    <scope>NUCLEOTIDE SEQUENCE</scope>
    <source>
        <strain evidence="3">4G03</strain>
    </source>
</reference>
<evidence type="ECO:0000313" key="5">
    <source>
        <dbReference type="Proteomes" id="UP001242342"/>
    </source>
</evidence>
<dbReference type="Proteomes" id="UP001242342">
    <property type="component" value="Unassembled WGS sequence"/>
</dbReference>
<proteinExistence type="predicted"/>
<protein>
    <submittedName>
        <fullName evidence="3">Glycosyl transferase family 1</fullName>
    </submittedName>
    <submittedName>
        <fullName evidence="2">Glycosyltransferase</fullName>
        <ecNumber evidence="2">2.4.-.-</ecNumber>
    </submittedName>
</protein>